<name>A0A0E9W3W7_ANGAN</name>
<evidence type="ECO:0000313" key="1">
    <source>
        <dbReference type="EMBL" id="JAH85047.1"/>
    </source>
</evidence>
<sequence>MRWSDINTQTAGVCLCVSERDI</sequence>
<reference evidence="1" key="1">
    <citation type="submission" date="2014-11" db="EMBL/GenBank/DDBJ databases">
        <authorList>
            <person name="Amaro Gonzalez C."/>
        </authorList>
    </citation>
    <scope>NUCLEOTIDE SEQUENCE</scope>
</reference>
<accession>A0A0E9W3W7</accession>
<proteinExistence type="predicted"/>
<organism evidence="1">
    <name type="scientific">Anguilla anguilla</name>
    <name type="common">European freshwater eel</name>
    <name type="synonym">Muraena anguilla</name>
    <dbReference type="NCBI Taxonomy" id="7936"/>
    <lineage>
        <taxon>Eukaryota</taxon>
        <taxon>Metazoa</taxon>
        <taxon>Chordata</taxon>
        <taxon>Craniata</taxon>
        <taxon>Vertebrata</taxon>
        <taxon>Euteleostomi</taxon>
        <taxon>Actinopterygii</taxon>
        <taxon>Neopterygii</taxon>
        <taxon>Teleostei</taxon>
        <taxon>Anguilliformes</taxon>
        <taxon>Anguillidae</taxon>
        <taxon>Anguilla</taxon>
    </lineage>
</organism>
<protein>
    <submittedName>
        <fullName evidence="1">Uncharacterized protein</fullName>
    </submittedName>
</protein>
<reference evidence="1" key="2">
    <citation type="journal article" date="2015" name="Fish Shellfish Immunol.">
        <title>Early steps in the European eel (Anguilla anguilla)-Vibrio vulnificus interaction in the gills: Role of the RtxA13 toxin.</title>
        <authorList>
            <person name="Callol A."/>
            <person name="Pajuelo D."/>
            <person name="Ebbesson L."/>
            <person name="Teles M."/>
            <person name="MacKenzie S."/>
            <person name="Amaro C."/>
        </authorList>
    </citation>
    <scope>NUCLEOTIDE SEQUENCE</scope>
</reference>
<dbReference type="AlphaFoldDB" id="A0A0E9W3W7"/>
<dbReference type="EMBL" id="GBXM01023530">
    <property type="protein sequence ID" value="JAH85047.1"/>
    <property type="molecule type" value="Transcribed_RNA"/>
</dbReference>